<keyword evidence="10" id="KW-1185">Reference proteome</keyword>
<feature type="domain" description="EGF-like" evidence="8">
    <location>
        <begin position="282"/>
        <end position="314"/>
    </location>
</feature>
<dbReference type="PANTHER" id="PTHR24033:SF232">
    <property type="entry name" value="LAMININ SUBUNIT GAMMA-2-RELATED"/>
    <property type="match status" value="1"/>
</dbReference>
<evidence type="ECO:0000256" key="1">
    <source>
        <dbReference type="ARBA" id="ARBA00022473"/>
    </source>
</evidence>
<dbReference type="SMART" id="SM00051">
    <property type="entry name" value="DSL"/>
    <property type="match status" value="1"/>
</dbReference>
<dbReference type="Gene3D" id="2.10.25.10">
    <property type="entry name" value="Laminin"/>
    <property type="match status" value="2"/>
</dbReference>
<dbReference type="InterPro" id="IPR009030">
    <property type="entry name" value="Growth_fac_rcpt_cys_sf"/>
</dbReference>
<feature type="disulfide bond" evidence="5">
    <location>
        <begin position="304"/>
        <end position="313"/>
    </location>
</feature>
<evidence type="ECO:0000313" key="9">
    <source>
        <dbReference type="EMBL" id="CAG5106957.1"/>
    </source>
</evidence>
<dbReference type="PROSITE" id="PS01186">
    <property type="entry name" value="EGF_2"/>
    <property type="match status" value="2"/>
</dbReference>
<keyword evidence="6" id="KW-0812">Transmembrane</keyword>
<feature type="disulfide bond" evidence="5">
    <location>
        <begin position="264"/>
        <end position="273"/>
    </location>
</feature>
<evidence type="ECO:0000259" key="8">
    <source>
        <dbReference type="PROSITE" id="PS50026"/>
    </source>
</evidence>
<keyword evidence="6" id="KW-0472">Membrane</keyword>
<dbReference type="SUPFAM" id="SSF57196">
    <property type="entry name" value="EGF/Laminin"/>
    <property type="match status" value="2"/>
</dbReference>
<evidence type="ECO:0000256" key="2">
    <source>
        <dbReference type="ARBA" id="ARBA00022536"/>
    </source>
</evidence>
<feature type="domain" description="EGF-like" evidence="8">
    <location>
        <begin position="238"/>
        <end position="274"/>
    </location>
</feature>
<feature type="transmembrane region" description="Helical" evidence="6">
    <location>
        <begin position="321"/>
        <end position="345"/>
    </location>
</feature>
<feature type="disulfide bond" evidence="5">
    <location>
        <begin position="286"/>
        <end position="296"/>
    </location>
</feature>
<dbReference type="SUPFAM" id="SSF57184">
    <property type="entry name" value="Growth factor receptor domain"/>
    <property type="match status" value="1"/>
</dbReference>
<comment type="caution">
    <text evidence="5">Lacks conserved residue(s) required for the propagation of feature annotation.</text>
</comment>
<evidence type="ECO:0000256" key="3">
    <source>
        <dbReference type="ARBA" id="ARBA00022737"/>
    </source>
</evidence>
<dbReference type="InterPro" id="IPR000742">
    <property type="entry name" value="EGF"/>
</dbReference>
<evidence type="ECO:0000256" key="6">
    <source>
        <dbReference type="SAM" id="Phobius"/>
    </source>
</evidence>
<feature type="signal peptide" evidence="7">
    <location>
        <begin position="1"/>
        <end position="20"/>
    </location>
</feature>
<dbReference type="Pfam" id="PF00008">
    <property type="entry name" value="EGF"/>
    <property type="match status" value="1"/>
</dbReference>
<keyword evidence="7" id="KW-0732">Signal</keyword>
<sequence>MVHLRTLLAATLTGATSASAGENFRGRLEIQYDYLSTEMHTDTLKVCVLNFNYHPDPRRCEDAPEGKLESKSEIGIFGTGQVAITGHGSRQVDLPFTAVWPGDLSVITWTGKDERVHTFSGELKAGKDWKRINVQDVHLRARVTCLANFYGEDCNTICISPSESKKRVVGFYSCNKNGEKVCDPGFETDANDELPCQRRICPANCAECSSNGRCRKCEPGYSRSNSRTCEKLSSPRVITSPCASSPCGDNGSCIVKGNSFQCLCKTGFIGALCEVTAAPEPLTAPCTATCANNGVCIEGNKCYCPEGFTGEFCEIEEKDTLLLGIVAGVLLSVLGGLVVVAGVIIRRRSQMRKNTSDVVFEEEGIMEDGGPSHSRAEGDVLISSQADTIHKAAYSKPSSPVKPTKNLQDASFITTSSDMSLSAPPSYNEALQS</sequence>
<evidence type="ECO:0000313" key="10">
    <source>
        <dbReference type="Proteomes" id="UP001158576"/>
    </source>
</evidence>
<dbReference type="InterPro" id="IPR051830">
    <property type="entry name" value="NOTCH_homolog"/>
</dbReference>
<reference evidence="9 10" key="1">
    <citation type="submission" date="2021-04" db="EMBL/GenBank/DDBJ databases">
        <authorList>
            <person name="Bliznina A."/>
        </authorList>
    </citation>
    <scope>NUCLEOTIDE SEQUENCE [LARGE SCALE GENOMIC DNA]</scope>
</reference>
<evidence type="ECO:0000256" key="7">
    <source>
        <dbReference type="SAM" id="SignalP"/>
    </source>
</evidence>
<feature type="chain" id="PRO_5046533170" evidence="7">
    <location>
        <begin position="21"/>
        <end position="433"/>
    </location>
</feature>
<evidence type="ECO:0000256" key="5">
    <source>
        <dbReference type="PROSITE-ProRule" id="PRU00076"/>
    </source>
</evidence>
<keyword evidence="4 5" id="KW-1015">Disulfide bond</keyword>
<dbReference type="Gene3D" id="2.10.25.140">
    <property type="match status" value="1"/>
</dbReference>
<dbReference type="PANTHER" id="PTHR24033">
    <property type="entry name" value="EGF-LIKE DOMAIN-CONTAINING PROTEIN"/>
    <property type="match status" value="1"/>
</dbReference>
<keyword evidence="3" id="KW-0677">Repeat</keyword>
<dbReference type="Pfam" id="PF01414">
    <property type="entry name" value="DSL"/>
    <property type="match status" value="1"/>
</dbReference>
<dbReference type="EMBL" id="OU015566">
    <property type="protein sequence ID" value="CAG5106957.1"/>
    <property type="molecule type" value="Genomic_DNA"/>
</dbReference>
<keyword evidence="1" id="KW-0217">Developmental protein</keyword>
<keyword evidence="2 5" id="KW-0245">EGF-like domain</keyword>
<accession>A0ABN7ST26</accession>
<name>A0ABN7ST26_OIKDI</name>
<protein>
    <submittedName>
        <fullName evidence="9">Oidioi.mRNA.OKI2018_I69.chr1.g3076.t1.cds</fullName>
    </submittedName>
</protein>
<dbReference type="Proteomes" id="UP001158576">
    <property type="component" value="Chromosome 1"/>
</dbReference>
<evidence type="ECO:0000256" key="4">
    <source>
        <dbReference type="ARBA" id="ARBA00023157"/>
    </source>
</evidence>
<dbReference type="SMART" id="SM00181">
    <property type="entry name" value="EGF"/>
    <property type="match status" value="3"/>
</dbReference>
<dbReference type="InterPro" id="IPR001774">
    <property type="entry name" value="DSL"/>
</dbReference>
<gene>
    <name evidence="9" type="ORF">OKIOD_LOCUS11841</name>
</gene>
<dbReference type="PROSITE" id="PS00022">
    <property type="entry name" value="EGF_1"/>
    <property type="match status" value="2"/>
</dbReference>
<organism evidence="9 10">
    <name type="scientific">Oikopleura dioica</name>
    <name type="common">Tunicate</name>
    <dbReference type="NCBI Taxonomy" id="34765"/>
    <lineage>
        <taxon>Eukaryota</taxon>
        <taxon>Metazoa</taxon>
        <taxon>Chordata</taxon>
        <taxon>Tunicata</taxon>
        <taxon>Appendicularia</taxon>
        <taxon>Copelata</taxon>
        <taxon>Oikopleuridae</taxon>
        <taxon>Oikopleura</taxon>
    </lineage>
</organism>
<proteinExistence type="predicted"/>
<keyword evidence="6" id="KW-1133">Transmembrane helix</keyword>
<dbReference type="CDD" id="cd00054">
    <property type="entry name" value="EGF_CA"/>
    <property type="match status" value="2"/>
</dbReference>
<dbReference type="PROSITE" id="PS50026">
    <property type="entry name" value="EGF_3"/>
    <property type="match status" value="2"/>
</dbReference>